<feature type="coiled-coil region" evidence="1">
    <location>
        <begin position="79"/>
        <end position="165"/>
    </location>
</feature>
<accession>A0A7N0U3N7</accession>
<feature type="coiled-coil region" evidence="1">
    <location>
        <begin position="189"/>
        <end position="223"/>
    </location>
</feature>
<dbReference type="OMA" id="CKASEFN"/>
<keyword evidence="4" id="KW-1185">Reference proteome</keyword>
<evidence type="ECO:0000313" key="3">
    <source>
        <dbReference type="EnsemblPlants" id="Kaladp0053s0518.1.v1.1"/>
    </source>
</evidence>
<protein>
    <submittedName>
        <fullName evidence="3">Uncharacterized protein</fullName>
    </submittedName>
</protein>
<evidence type="ECO:0000256" key="2">
    <source>
        <dbReference type="SAM" id="MobiDB-lite"/>
    </source>
</evidence>
<feature type="compositionally biased region" description="Gly residues" evidence="2">
    <location>
        <begin position="1"/>
        <end position="13"/>
    </location>
</feature>
<organism evidence="3 4">
    <name type="scientific">Kalanchoe fedtschenkoi</name>
    <name type="common">Lavender scallops</name>
    <name type="synonym">South American air plant</name>
    <dbReference type="NCBI Taxonomy" id="63787"/>
    <lineage>
        <taxon>Eukaryota</taxon>
        <taxon>Viridiplantae</taxon>
        <taxon>Streptophyta</taxon>
        <taxon>Embryophyta</taxon>
        <taxon>Tracheophyta</taxon>
        <taxon>Spermatophyta</taxon>
        <taxon>Magnoliopsida</taxon>
        <taxon>eudicotyledons</taxon>
        <taxon>Gunneridae</taxon>
        <taxon>Pentapetalae</taxon>
        <taxon>Saxifragales</taxon>
        <taxon>Crassulaceae</taxon>
        <taxon>Kalanchoe</taxon>
    </lineage>
</organism>
<dbReference type="EnsemblPlants" id="Kaladp0053s0518.1.v1.1">
    <property type="protein sequence ID" value="Kaladp0053s0518.1.v1.1"/>
    <property type="gene ID" value="Kaladp0053s0518.v1.1"/>
</dbReference>
<dbReference type="AlphaFoldDB" id="A0A7N0U3N7"/>
<evidence type="ECO:0000256" key="1">
    <source>
        <dbReference type="SAM" id="Coils"/>
    </source>
</evidence>
<feature type="compositionally biased region" description="Basic and acidic residues" evidence="2">
    <location>
        <begin position="22"/>
        <end position="34"/>
    </location>
</feature>
<sequence length="260" mass="30012">MDASGGAGAGRGGVVASPVQNGRKEWRVVSEHHSSLAASDGEPDRLKVGQSDERTIYEQGREPADVDFCSITIDGGMQNDILQQRLNHVSRQREELQQMEVELRAQVIVRTEIMDMQNRFEAQVKEHANNAALLQEQINVRDQTIRELERKMEEKDREIHAIKLDNEAAWAKEGLLREQNKELASFRERENSEAERAQHFQQIHDLQEHIKDKERQYLELQEQDLWPTKLLIQRDNSNPSAPSHIPQPIDLYTKFHNLSL</sequence>
<dbReference type="PANTHER" id="PTHR35766">
    <property type="entry name" value="OS08G0543600 PROTEIN"/>
    <property type="match status" value="1"/>
</dbReference>
<dbReference type="Gramene" id="Kaladp0053s0518.1.v1.1">
    <property type="protein sequence ID" value="Kaladp0053s0518.1.v1.1"/>
    <property type="gene ID" value="Kaladp0053s0518.v1.1"/>
</dbReference>
<dbReference type="PANTHER" id="PTHR35766:SF1">
    <property type="entry name" value="OS08G0543600 PROTEIN"/>
    <property type="match status" value="1"/>
</dbReference>
<keyword evidence="1" id="KW-0175">Coiled coil</keyword>
<name>A0A7N0U3N7_KALFE</name>
<evidence type="ECO:0000313" key="4">
    <source>
        <dbReference type="Proteomes" id="UP000594263"/>
    </source>
</evidence>
<proteinExistence type="predicted"/>
<dbReference type="Proteomes" id="UP000594263">
    <property type="component" value="Unplaced"/>
</dbReference>
<feature type="region of interest" description="Disordered" evidence="2">
    <location>
        <begin position="1"/>
        <end position="47"/>
    </location>
</feature>
<reference evidence="3" key="1">
    <citation type="submission" date="2021-01" db="UniProtKB">
        <authorList>
            <consortium name="EnsemblPlants"/>
        </authorList>
    </citation>
    <scope>IDENTIFICATION</scope>
</reference>